<organism evidence="1 2">
    <name type="scientific">Acetomicrobium thermoterrenum DSM 13490</name>
    <dbReference type="NCBI Taxonomy" id="1120987"/>
    <lineage>
        <taxon>Bacteria</taxon>
        <taxon>Thermotogati</taxon>
        <taxon>Synergistota</taxon>
        <taxon>Synergistia</taxon>
        <taxon>Synergistales</taxon>
        <taxon>Acetomicrobiaceae</taxon>
        <taxon>Acetomicrobium</taxon>
    </lineage>
</organism>
<protein>
    <submittedName>
        <fullName evidence="1">Amidase</fullName>
    </submittedName>
</protein>
<dbReference type="Gene3D" id="3.10.28.20">
    <property type="entry name" value="Acetamidase/Formamidase-like domains"/>
    <property type="match status" value="1"/>
</dbReference>
<dbReference type="EMBL" id="FNPD01000003">
    <property type="protein sequence ID" value="SDX79581.1"/>
    <property type="molecule type" value="Genomic_DNA"/>
</dbReference>
<evidence type="ECO:0000313" key="2">
    <source>
        <dbReference type="Proteomes" id="UP000199266"/>
    </source>
</evidence>
<sequence>MNCCQKPDVVVSSESTFFSFDPQLSPAATVDQDVLVQIEAKDCFSNQIIEEDQLVSEIDFSRINPATGPIYVKGAKKGDALSVTIHKIDLKQKGTIVTIPKEGVLGDMAEEARTVICDIHSDQLKFKHLNLALKKMIGVIGVATPENTPTGTPGRHGGNMDATVITEGATVYFPVSCDGALFGLGDLHAVMGDGEVCVAACEIAGNVTVSFKALDKLAPMWPCVETKDWLYIVVSDEDINKAFYEATRLAVRAFEGALDLDWHDAYMLASMAMDLEICQLVDPRKTVRAKLPKDLISIDLLLKAIRV</sequence>
<keyword evidence="2" id="KW-1185">Reference proteome</keyword>
<dbReference type="GO" id="GO:0016811">
    <property type="term" value="F:hydrolase activity, acting on carbon-nitrogen (but not peptide) bonds, in linear amides"/>
    <property type="evidence" value="ECO:0007669"/>
    <property type="project" value="InterPro"/>
</dbReference>
<dbReference type="Gene3D" id="2.40.10.120">
    <property type="match status" value="1"/>
</dbReference>
<dbReference type="InterPro" id="IPR004304">
    <property type="entry name" value="FmdA_AmdA"/>
</dbReference>
<dbReference type="RefSeq" id="WP_091460569.1">
    <property type="nucleotide sequence ID" value="NZ_FNPD01000003.1"/>
</dbReference>
<dbReference type="PANTHER" id="PTHR31891">
    <property type="entry name" value="FORMAMIDASE C869.04-RELATED"/>
    <property type="match status" value="1"/>
</dbReference>
<dbReference type="Proteomes" id="UP000199266">
    <property type="component" value="Unassembled WGS sequence"/>
</dbReference>
<dbReference type="PANTHER" id="PTHR31891:SF1">
    <property type="entry name" value="FORMAMIDASE C869.04-RELATED"/>
    <property type="match status" value="1"/>
</dbReference>
<evidence type="ECO:0000313" key="1">
    <source>
        <dbReference type="EMBL" id="SDX79581.1"/>
    </source>
</evidence>
<reference evidence="2" key="1">
    <citation type="submission" date="2016-10" db="EMBL/GenBank/DDBJ databases">
        <authorList>
            <person name="Varghese N."/>
            <person name="Submissions S."/>
        </authorList>
    </citation>
    <scope>NUCLEOTIDE SEQUENCE [LARGE SCALE GENOMIC DNA]</scope>
    <source>
        <strain evidence="2">DSM 13490</strain>
    </source>
</reference>
<dbReference type="Pfam" id="PF03069">
    <property type="entry name" value="FmdA_AmdA"/>
    <property type="match status" value="2"/>
</dbReference>
<proteinExistence type="predicted"/>
<dbReference type="SUPFAM" id="SSF141130">
    <property type="entry name" value="Acetamidase/Formamidase-like"/>
    <property type="match status" value="1"/>
</dbReference>
<accession>A0A1H3ELL3</accession>
<dbReference type="AlphaFoldDB" id="A0A1H3ELL3"/>
<dbReference type="Gene3D" id="2.60.120.580">
    <property type="entry name" value="Acetamidase/Formamidase-like domains"/>
    <property type="match status" value="1"/>
</dbReference>
<gene>
    <name evidence="1" type="ORF">SAMN03080603_00657</name>
</gene>
<name>A0A1H3ELL3_9BACT</name>